<dbReference type="Proteomes" id="UP000751190">
    <property type="component" value="Unassembled WGS sequence"/>
</dbReference>
<name>A0A8J5XHB7_DIALT</name>
<dbReference type="AlphaFoldDB" id="A0A8J5XHB7"/>
<keyword evidence="3" id="KW-1185">Reference proteome</keyword>
<evidence type="ECO:0000313" key="3">
    <source>
        <dbReference type="Proteomes" id="UP000751190"/>
    </source>
</evidence>
<evidence type="ECO:0000313" key="2">
    <source>
        <dbReference type="EMBL" id="KAG8465241.1"/>
    </source>
</evidence>
<proteinExistence type="predicted"/>
<gene>
    <name evidence="2" type="ORF">KFE25_012604</name>
</gene>
<sequence length="453" mass="48729">MAAVRFALLAPFFFIDALGDEGARSRALPSHPTDARCGVAPAGDLPAGWPPRVAVGFFGLVYRNLAATLPSIERHVFAPLDAAPLRYDVLLHAMLVLREPLGGANTLAPPAWVTARNGTGHVRLDPYSFVLLRPCAFEIEDQALALRAIAARQARLLRAVPDLWHDNYRSVHNYLVALRSLGRLAQLVRSRETALGQPYDAVLVLRGDTRFLCDVDLPRRLPDLVADADARRAAAGRRAAPLTAAAAAAAARAPRRQLKRGNSAFARRAVNLQSGRAAHSGGVGIVAVPLWGRWGGTNDRFAFGSREAMLDVYCAREDAAWRLLEAGAHKRNGEHLLRDVLHASGVAVKHTAVVMQRFRTLGLGAADWVGMVDDSLEYLRDDLTHTASSKPGGHWVRKAGKRDRNTSREVVCSLARHVVELRATWTRPAARGVVGAGAAAAPRAGPDGNASGA</sequence>
<keyword evidence="1" id="KW-0732">Signal</keyword>
<protein>
    <submittedName>
        <fullName evidence="2">Uncharacterized protein</fullName>
    </submittedName>
</protein>
<reference evidence="2" key="1">
    <citation type="submission" date="2021-05" db="EMBL/GenBank/DDBJ databases">
        <title>The genome of the haptophyte Pavlova lutheri (Diacronema luteri, Pavlovales) - a model for lipid biosynthesis in eukaryotic algae.</title>
        <authorList>
            <person name="Hulatt C.J."/>
            <person name="Posewitz M.C."/>
        </authorList>
    </citation>
    <scope>NUCLEOTIDE SEQUENCE</scope>
    <source>
        <strain evidence="2">NIVA-4/92</strain>
    </source>
</reference>
<evidence type="ECO:0000256" key="1">
    <source>
        <dbReference type="SAM" id="SignalP"/>
    </source>
</evidence>
<feature type="signal peptide" evidence="1">
    <location>
        <begin position="1"/>
        <end position="19"/>
    </location>
</feature>
<comment type="caution">
    <text evidence="2">The sequence shown here is derived from an EMBL/GenBank/DDBJ whole genome shotgun (WGS) entry which is preliminary data.</text>
</comment>
<organism evidence="2 3">
    <name type="scientific">Diacronema lutheri</name>
    <name type="common">Unicellular marine alga</name>
    <name type="synonym">Monochrysis lutheri</name>
    <dbReference type="NCBI Taxonomy" id="2081491"/>
    <lineage>
        <taxon>Eukaryota</taxon>
        <taxon>Haptista</taxon>
        <taxon>Haptophyta</taxon>
        <taxon>Pavlovophyceae</taxon>
        <taxon>Pavlovales</taxon>
        <taxon>Pavlovaceae</taxon>
        <taxon>Diacronema</taxon>
    </lineage>
</organism>
<feature type="chain" id="PRO_5035299259" evidence="1">
    <location>
        <begin position="20"/>
        <end position="453"/>
    </location>
</feature>
<dbReference type="EMBL" id="JAGTXO010000011">
    <property type="protein sequence ID" value="KAG8465241.1"/>
    <property type="molecule type" value="Genomic_DNA"/>
</dbReference>
<dbReference type="OrthoDB" id="10471979at2759"/>
<accession>A0A8J5XHB7</accession>